<feature type="compositionally biased region" description="Polar residues" evidence="2">
    <location>
        <begin position="394"/>
        <end position="403"/>
    </location>
</feature>
<comment type="caution">
    <text evidence="4">The sequence shown here is derived from an EMBL/GenBank/DDBJ whole genome shotgun (WGS) entry which is preliminary data.</text>
</comment>
<feature type="compositionally biased region" description="Polar residues" evidence="2">
    <location>
        <begin position="454"/>
        <end position="475"/>
    </location>
</feature>
<comment type="similarity">
    <text evidence="1">Belongs to the sel-1 family.</text>
</comment>
<dbReference type="SMART" id="SM00220">
    <property type="entry name" value="S_TKc"/>
    <property type="match status" value="1"/>
</dbReference>
<feature type="compositionally biased region" description="Low complexity" evidence="2">
    <location>
        <begin position="708"/>
        <end position="735"/>
    </location>
</feature>
<reference evidence="4 5" key="1">
    <citation type="submission" date="2024-04" db="EMBL/GenBank/DDBJ databases">
        <title>Tritrichomonas musculus Genome.</title>
        <authorList>
            <person name="Alves-Ferreira E."/>
            <person name="Grigg M."/>
            <person name="Lorenzi H."/>
            <person name="Galac M."/>
        </authorList>
    </citation>
    <scope>NUCLEOTIDE SEQUENCE [LARGE SCALE GENOMIC DNA]</scope>
    <source>
        <strain evidence="4 5">EAF2021</strain>
    </source>
</reference>
<feature type="compositionally biased region" description="Polar residues" evidence="2">
    <location>
        <begin position="678"/>
        <end position="689"/>
    </location>
</feature>
<feature type="region of interest" description="Disordered" evidence="2">
    <location>
        <begin position="341"/>
        <end position="441"/>
    </location>
</feature>
<evidence type="ECO:0000313" key="5">
    <source>
        <dbReference type="Proteomes" id="UP001470230"/>
    </source>
</evidence>
<dbReference type="Gene3D" id="1.25.40.10">
    <property type="entry name" value="Tetratricopeptide repeat domain"/>
    <property type="match status" value="4"/>
</dbReference>
<dbReference type="InterPro" id="IPR011009">
    <property type="entry name" value="Kinase-like_dom_sf"/>
</dbReference>
<sequence length="1200" mass="136067">MKRSKILTPDRLSFVKNVSHFSNYDTRIMKFIPPQNPEECSDYEFDKGDKNQFFFALYSSTPTDTNLFQEESEVIQLFEHPSLNKLIATGSNLNSDSPNSIVSALYKDIPYFTIASKLPTLTHTQKIIILYGIASALKYLQINNILFYNLDTNQMYLNRQNEPLIDGFGLSCFQPSFQDISYVAPELLAYIKYHKNLHNNNIKEGEQDNQNIDLTRAHIFAFGYFMIEIITEKKPVLLRRTPERYFYSYPINLSKQYHDLISNCICAKPEDRLSFDDILENLQEIVSQNDGISTDLFNLYRSKFSDVKYFTFSNLVFKYPLSCFLKPDSETLDDEFFDEFTVDGDETPRPTAENDLKANQNSNQTQNQNQETVDESSSTNNTTDNTNTDPTQSADTNNETNTAQDDEADADSSSSKKVTMPKPGVPRIRFRQFGDQTRSARARQYRYAQFNGQNQYYPNCLDNSNPKTTSSSVPGTSRPRKSLNLASMYTRSSNDLGRNSNSNSKIPLLSFREFQMRMFPQEQVPNISFISTDNDIEILKKRKDPDSQYILGYYYETKERYEDAFELYRSAALRGHSQALYREGLLLMNGNGCKQNMKKASKLFLQSAKQRNTDAAYQFILIHGKREQDSSTNGSDQNPIQIPKEPSTTRDRKSGRNLRKNATQKPTQSARVVKKSFDSYTNNETPPQKSNDEERNDNDTEFNTFTLESSSNPTATTATTTTTTATTTSANSTTSNEEETEVVDIEHELKICMNYLQYSSDIGFADSMFKLAILHEQGISYKKDLHKAFSLYKRAADRGVTEACYRTATMMLEGRGTSRAFNEAAFYLQKAARKGHVEAIFKCGQLFENGLGVTKNVEKAAEFYREASSKGHTESKRYYARIIRHFEHDEKNKNAPANSNEVRYTPIVNDEKLAFKLMKEAADSGDNEALTELGEMYRDGYGTEKNLKSAFMCFKKASSSQLLREANISASSSSSISVSSSCFGISSPSNESSTSTSTSSSDDSLSFDNKNNNHHDREHFVMNNNHFYNDIVNNSKSKNKQSDSYSNLFDGCGGTIYSDYVASSRSAPSFDLSQKPSARACVNIGLMYEQGMATQTDLKKAVHFFKMSADMRDPLGQFHYARAFENGVGVQVDLKSAAKYYRLSANQGFDRAQFNIARYLEFGLGVQQDKSLAIQFYKCAARQGIKAAEVALRRLKPNCL</sequence>
<gene>
    <name evidence="4" type="ORF">M9Y10_010349</name>
</gene>
<dbReference type="InterPro" id="IPR011990">
    <property type="entry name" value="TPR-like_helical_dom_sf"/>
</dbReference>
<name>A0ABR2IKF4_9EUKA</name>
<feature type="compositionally biased region" description="Low complexity" evidence="2">
    <location>
        <begin position="987"/>
        <end position="1010"/>
    </location>
</feature>
<organism evidence="4 5">
    <name type="scientific">Tritrichomonas musculus</name>
    <dbReference type="NCBI Taxonomy" id="1915356"/>
    <lineage>
        <taxon>Eukaryota</taxon>
        <taxon>Metamonada</taxon>
        <taxon>Parabasalia</taxon>
        <taxon>Tritrichomonadida</taxon>
        <taxon>Tritrichomonadidae</taxon>
        <taxon>Tritrichomonas</taxon>
    </lineage>
</organism>
<feature type="compositionally biased region" description="Basic and acidic residues" evidence="2">
    <location>
        <begin position="346"/>
        <end position="356"/>
    </location>
</feature>
<dbReference type="Pfam" id="PF07714">
    <property type="entry name" value="PK_Tyr_Ser-Thr"/>
    <property type="match status" value="1"/>
</dbReference>
<feature type="compositionally biased region" description="Polar residues" evidence="2">
    <location>
        <begin position="660"/>
        <end position="670"/>
    </location>
</feature>
<dbReference type="InterPro" id="IPR050767">
    <property type="entry name" value="Sel1_AlgK"/>
</dbReference>
<keyword evidence="5" id="KW-1185">Reference proteome</keyword>
<feature type="compositionally biased region" description="Low complexity" evidence="2">
    <location>
        <begin position="359"/>
        <end position="393"/>
    </location>
</feature>
<feature type="domain" description="Protein kinase" evidence="3">
    <location>
        <begin position="1"/>
        <end position="286"/>
    </location>
</feature>
<dbReference type="PROSITE" id="PS50011">
    <property type="entry name" value="PROTEIN_KINASE_DOM"/>
    <property type="match status" value="1"/>
</dbReference>
<dbReference type="InterPro" id="IPR006597">
    <property type="entry name" value="Sel1-like"/>
</dbReference>
<dbReference type="SMART" id="SM00671">
    <property type="entry name" value="SEL1"/>
    <property type="match status" value="9"/>
</dbReference>
<evidence type="ECO:0000313" key="4">
    <source>
        <dbReference type="EMBL" id="KAK8864823.1"/>
    </source>
</evidence>
<dbReference type="SUPFAM" id="SSF56112">
    <property type="entry name" value="Protein kinase-like (PK-like)"/>
    <property type="match status" value="1"/>
</dbReference>
<dbReference type="PANTHER" id="PTHR11102">
    <property type="entry name" value="SEL-1-LIKE PROTEIN"/>
    <property type="match status" value="1"/>
</dbReference>
<feature type="compositionally biased region" description="Polar residues" evidence="2">
    <location>
        <begin position="630"/>
        <end position="640"/>
    </location>
</feature>
<dbReference type="InterPro" id="IPR001245">
    <property type="entry name" value="Ser-Thr/Tyr_kinase_cat_dom"/>
</dbReference>
<feature type="region of interest" description="Disordered" evidence="2">
    <location>
        <begin position="987"/>
        <end position="1016"/>
    </location>
</feature>
<accession>A0ABR2IKF4</accession>
<dbReference type="Proteomes" id="UP001470230">
    <property type="component" value="Unassembled WGS sequence"/>
</dbReference>
<evidence type="ECO:0000256" key="1">
    <source>
        <dbReference type="ARBA" id="ARBA00038101"/>
    </source>
</evidence>
<evidence type="ECO:0000256" key="2">
    <source>
        <dbReference type="SAM" id="MobiDB-lite"/>
    </source>
</evidence>
<dbReference type="SUPFAM" id="SSF81901">
    <property type="entry name" value="HCP-like"/>
    <property type="match status" value="4"/>
</dbReference>
<dbReference type="EMBL" id="JAPFFF010000016">
    <property type="protein sequence ID" value="KAK8864823.1"/>
    <property type="molecule type" value="Genomic_DNA"/>
</dbReference>
<proteinExistence type="inferred from homology"/>
<feature type="region of interest" description="Disordered" evidence="2">
    <location>
        <begin position="454"/>
        <end position="483"/>
    </location>
</feature>
<evidence type="ECO:0000259" key="3">
    <source>
        <dbReference type="PROSITE" id="PS50011"/>
    </source>
</evidence>
<dbReference type="PANTHER" id="PTHR11102:SF160">
    <property type="entry name" value="ERAD-ASSOCIATED E3 UBIQUITIN-PROTEIN LIGASE COMPONENT HRD3"/>
    <property type="match status" value="1"/>
</dbReference>
<dbReference type="InterPro" id="IPR000719">
    <property type="entry name" value="Prot_kinase_dom"/>
</dbReference>
<protein>
    <recommendedName>
        <fullName evidence="3">Protein kinase domain-containing protein</fullName>
    </recommendedName>
</protein>
<dbReference type="Gene3D" id="1.10.510.10">
    <property type="entry name" value="Transferase(Phosphotransferase) domain 1"/>
    <property type="match status" value="1"/>
</dbReference>
<feature type="region of interest" description="Disordered" evidence="2">
    <location>
        <begin position="626"/>
        <end position="741"/>
    </location>
</feature>
<dbReference type="Pfam" id="PF08238">
    <property type="entry name" value="Sel1"/>
    <property type="match status" value="10"/>
</dbReference>